<dbReference type="InterPro" id="IPR046532">
    <property type="entry name" value="DUF6597"/>
</dbReference>
<keyword evidence="6" id="KW-1185">Reference proteome</keyword>
<dbReference type="PROSITE" id="PS01124">
    <property type="entry name" value="HTH_ARAC_FAMILY_2"/>
    <property type="match status" value="1"/>
</dbReference>
<evidence type="ECO:0000313" key="5">
    <source>
        <dbReference type="EMBL" id="GIJ51161.1"/>
    </source>
</evidence>
<dbReference type="Gene3D" id="1.10.10.60">
    <property type="entry name" value="Homeodomain-like"/>
    <property type="match status" value="1"/>
</dbReference>
<proteinExistence type="predicted"/>
<dbReference type="Proteomes" id="UP000619260">
    <property type="component" value="Unassembled WGS sequence"/>
</dbReference>
<keyword evidence="2" id="KW-0238">DNA-binding</keyword>
<reference evidence="5" key="1">
    <citation type="submission" date="2021-01" db="EMBL/GenBank/DDBJ databases">
        <title>Whole genome shotgun sequence of Virgisporangium aliadipatigenens NBRC 105644.</title>
        <authorList>
            <person name="Komaki H."/>
            <person name="Tamura T."/>
        </authorList>
    </citation>
    <scope>NUCLEOTIDE SEQUENCE</scope>
    <source>
        <strain evidence="5">NBRC 105644</strain>
    </source>
</reference>
<comment type="caution">
    <text evidence="5">The sequence shown here is derived from an EMBL/GenBank/DDBJ whole genome shotgun (WGS) entry which is preliminary data.</text>
</comment>
<organism evidence="5 6">
    <name type="scientific">Virgisporangium aliadipatigenens</name>
    <dbReference type="NCBI Taxonomy" id="741659"/>
    <lineage>
        <taxon>Bacteria</taxon>
        <taxon>Bacillati</taxon>
        <taxon>Actinomycetota</taxon>
        <taxon>Actinomycetes</taxon>
        <taxon>Micromonosporales</taxon>
        <taxon>Micromonosporaceae</taxon>
        <taxon>Virgisporangium</taxon>
    </lineage>
</organism>
<accession>A0A8J4DV77</accession>
<dbReference type="Pfam" id="PF20240">
    <property type="entry name" value="DUF6597"/>
    <property type="match status" value="1"/>
</dbReference>
<dbReference type="PANTHER" id="PTHR46796">
    <property type="entry name" value="HTH-TYPE TRANSCRIPTIONAL ACTIVATOR RHAS-RELATED"/>
    <property type="match status" value="1"/>
</dbReference>
<protein>
    <submittedName>
        <fullName evidence="5">AraC family transcriptional regulator</fullName>
    </submittedName>
</protein>
<dbReference type="GO" id="GO:0003700">
    <property type="term" value="F:DNA-binding transcription factor activity"/>
    <property type="evidence" value="ECO:0007669"/>
    <property type="project" value="InterPro"/>
</dbReference>
<sequence>MYRERPSRISGVVAWQRSTAPAAGTWRILPDGCLDLIWRDGELLVAGPDRTAHVMSPTPGAAYAALRFPPGVGPAVFGVPADVLRDLRVPLSDVWTPARARRAADAITGAADRITALEDLAIGRLVDSRPDPVAREVATRITAGAPVAVIASDLHLSARQLLRRSTAAFGYGPKVLARILRLQRAVALARTAPAADVAAAVGYADQAHLSREVRDLAGVSLSALLR</sequence>
<name>A0A8J4DV77_9ACTN</name>
<dbReference type="PANTHER" id="PTHR46796:SF15">
    <property type="entry name" value="BLL1074 PROTEIN"/>
    <property type="match status" value="1"/>
</dbReference>
<keyword evidence="1" id="KW-0805">Transcription regulation</keyword>
<dbReference type="EMBL" id="BOPF01000044">
    <property type="protein sequence ID" value="GIJ51161.1"/>
    <property type="molecule type" value="Genomic_DNA"/>
</dbReference>
<dbReference type="Pfam" id="PF12833">
    <property type="entry name" value="HTH_18"/>
    <property type="match status" value="1"/>
</dbReference>
<dbReference type="InterPro" id="IPR018060">
    <property type="entry name" value="HTH_AraC"/>
</dbReference>
<dbReference type="RefSeq" id="WP_203904566.1">
    <property type="nucleotide sequence ID" value="NZ_BOPF01000044.1"/>
</dbReference>
<dbReference type="InterPro" id="IPR050204">
    <property type="entry name" value="AraC_XylS_family_regulators"/>
</dbReference>
<gene>
    <name evidence="5" type="ORF">Val02_80470</name>
</gene>
<evidence type="ECO:0000313" key="6">
    <source>
        <dbReference type="Proteomes" id="UP000619260"/>
    </source>
</evidence>
<evidence type="ECO:0000256" key="3">
    <source>
        <dbReference type="ARBA" id="ARBA00023163"/>
    </source>
</evidence>
<dbReference type="GO" id="GO:0043565">
    <property type="term" value="F:sequence-specific DNA binding"/>
    <property type="evidence" value="ECO:0007669"/>
    <property type="project" value="InterPro"/>
</dbReference>
<evidence type="ECO:0000256" key="1">
    <source>
        <dbReference type="ARBA" id="ARBA00023015"/>
    </source>
</evidence>
<keyword evidence="3" id="KW-0804">Transcription</keyword>
<dbReference type="AlphaFoldDB" id="A0A8J4DV77"/>
<evidence type="ECO:0000259" key="4">
    <source>
        <dbReference type="PROSITE" id="PS01124"/>
    </source>
</evidence>
<dbReference type="SMART" id="SM00342">
    <property type="entry name" value="HTH_ARAC"/>
    <property type="match status" value="1"/>
</dbReference>
<evidence type="ECO:0000256" key="2">
    <source>
        <dbReference type="ARBA" id="ARBA00023125"/>
    </source>
</evidence>
<feature type="domain" description="HTH araC/xylS-type" evidence="4">
    <location>
        <begin position="131"/>
        <end position="226"/>
    </location>
</feature>